<gene>
    <name evidence="1" type="ORF">NZNM25_00430</name>
</gene>
<sequence>MFLKNLTKNKMHSKIVVNKSSNAIIYSSDFSMYLQEKTTKKAKKLKMFAKAIDPLWYVKND</sequence>
<evidence type="ECO:0000313" key="2">
    <source>
        <dbReference type="Proteomes" id="UP000245829"/>
    </source>
</evidence>
<comment type="caution">
    <text evidence="1">The sequence shown here is derived from an EMBL/GenBank/DDBJ whole genome shotgun (WGS) entry which is preliminary data.</text>
</comment>
<accession>A0A2S2KNS0</accession>
<dbReference type="EMBL" id="BGKI01000001">
    <property type="protein sequence ID" value="GBH33252.1"/>
    <property type="molecule type" value="Genomic_DNA"/>
</dbReference>
<evidence type="ECO:0000313" key="1">
    <source>
        <dbReference type="EMBL" id="GBH33252.1"/>
    </source>
</evidence>
<organism evidence="1 2">
    <name type="scientific">Nitrosopumilus zosterae</name>
    <dbReference type="NCBI Taxonomy" id="718286"/>
    <lineage>
        <taxon>Archaea</taxon>
        <taxon>Nitrososphaerota</taxon>
        <taxon>Nitrososphaeria</taxon>
        <taxon>Nitrosopumilales</taxon>
        <taxon>Nitrosopumilaceae</taxon>
        <taxon>Nitrosopumilus</taxon>
    </lineage>
</organism>
<keyword evidence="2" id="KW-1185">Reference proteome</keyword>
<dbReference type="AlphaFoldDB" id="A0A2S2KNS0"/>
<reference evidence="1 2" key="1">
    <citation type="submission" date="2018-05" db="EMBL/GenBank/DDBJ databases">
        <title>genome sequencing of Nitrosopumilus sp. NM25.</title>
        <authorList>
            <person name="Mori K."/>
            <person name="Nakagawa T."/>
        </authorList>
    </citation>
    <scope>NUCLEOTIDE SEQUENCE [LARGE SCALE GENOMIC DNA]</scope>
    <source>
        <strain evidence="1 2">NM25</strain>
    </source>
</reference>
<name>A0A2S2KNS0_9ARCH</name>
<proteinExistence type="predicted"/>
<protein>
    <submittedName>
        <fullName evidence="1">Uncharacterized protein</fullName>
    </submittedName>
</protein>
<dbReference type="Proteomes" id="UP000245829">
    <property type="component" value="Unassembled WGS sequence"/>
</dbReference>